<sequence>MATVDEKGYGNNKESKRKAKRKAYPIPSLASNRPVSPIGTYKIGDSIFSVVRVSLSFQRWGERSESCAVMI</sequence>
<evidence type="ECO:0000313" key="1">
    <source>
        <dbReference type="EMBL" id="KAI3740165.1"/>
    </source>
</evidence>
<name>A0ACB9D148_CICIN</name>
<dbReference type="EMBL" id="CM042013">
    <property type="protein sequence ID" value="KAI3740165.1"/>
    <property type="molecule type" value="Genomic_DNA"/>
</dbReference>
<proteinExistence type="predicted"/>
<comment type="caution">
    <text evidence="1">The sequence shown here is derived from an EMBL/GenBank/DDBJ whole genome shotgun (WGS) entry which is preliminary data.</text>
</comment>
<reference evidence="1 2" key="2">
    <citation type="journal article" date="2022" name="Mol. Ecol. Resour.">
        <title>The genomes of chicory, endive, great burdock and yacon provide insights into Asteraceae paleo-polyploidization history and plant inulin production.</title>
        <authorList>
            <person name="Fan W."/>
            <person name="Wang S."/>
            <person name="Wang H."/>
            <person name="Wang A."/>
            <person name="Jiang F."/>
            <person name="Liu H."/>
            <person name="Zhao H."/>
            <person name="Xu D."/>
            <person name="Zhang Y."/>
        </authorList>
    </citation>
    <scope>NUCLEOTIDE SEQUENCE [LARGE SCALE GENOMIC DNA]</scope>
    <source>
        <strain evidence="2">cv. Punajuju</strain>
        <tissue evidence="1">Leaves</tissue>
    </source>
</reference>
<gene>
    <name evidence="1" type="ORF">L2E82_30587</name>
</gene>
<reference evidence="2" key="1">
    <citation type="journal article" date="2022" name="Mol. Ecol. Resour.">
        <title>The genomes of chicory, endive, great burdock and yacon provide insights into Asteraceae palaeo-polyploidization history and plant inulin production.</title>
        <authorList>
            <person name="Fan W."/>
            <person name="Wang S."/>
            <person name="Wang H."/>
            <person name="Wang A."/>
            <person name="Jiang F."/>
            <person name="Liu H."/>
            <person name="Zhao H."/>
            <person name="Xu D."/>
            <person name="Zhang Y."/>
        </authorList>
    </citation>
    <scope>NUCLEOTIDE SEQUENCE [LARGE SCALE GENOMIC DNA]</scope>
    <source>
        <strain evidence="2">cv. Punajuju</strain>
    </source>
</reference>
<keyword evidence="2" id="KW-1185">Reference proteome</keyword>
<evidence type="ECO:0000313" key="2">
    <source>
        <dbReference type="Proteomes" id="UP001055811"/>
    </source>
</evidence>
<accession>A0ACB9D148</accession>
<protein>
    <submittedName>
        <fullName evidence="1">Uncharacterized protein</fullName>
    </submittedName>
</protein>
<organism evidence="1 2">
    <name type="scientific">Cichorium intybus</name>
    <name type="common">Chicory</name>
    <dbReference type="NCBI Taxonomy" id="13427"/>
    <lineage>
        <taxon>Eukaryota</taxon>
        <taxon>Viridiplantae</taxon>
        <taxon>Streptophyta</taxon>
        <taxon>Embryophyta</taxon>
        <taxon>Tracheophyta</taxon>
        <taxon>Spermatophyta</taxon>
        <taxon>Magnoliopsida</taxon>
        <taxon>eudicotyledons</taxon>
        <taxon>Gunneridae</taxon>
        <taxon>Pentapetalae</taxon>
        <taxon>asterids</taxon>
        <taxon>campanulids</taxon>
        <taxon>Asterales</taxon>
        <taxon>Asteraceae</taxon>
        <taxon>Cichorioideae</taxon>
        <taxon>Cichorieae</taxon>
        <taxon>Cichoriinae</taxon>
        <taxon>Cichorium</taxon>
    </lineage>
</organism>
<dbReference type="Proteomes" id="UP001055811">
    <property type="component" value="Linkage Group LG05"/>
</dbReference>